<name>A0A4Y3RIR9_9ACTN</name>
<accession>A0A4Y3RIR9</accession>
<proteinExistence type="predicted"/>
<keyword evidence="2" id="KW-0732">Signal</keyword>
<evidence type="ECO:0000256" key="2">
    <source>
        <dbReference type="ARBA" id="ARBA00022729"/>
    </source>
</evidence>
<keyword evidence="7" id="KW-1185">Reference proteome</keyword>
<dbReference type="Proteomes" id="UP000315226">
    <property type="component" value="Unassembled WGS sequence"/>
</dbReference>
<dbReference type="OrthoDB" id="2515046at2"/>
<dbReference type="PANTHER" id="PTHR43649:SF33">
    <property type="entry name" value="POLYGALACTURONAN_RHAMNOGALACTURONAN-BINDING PROTEIN YTCQ"/>
    <property type="match status" value="1"/>
</dbReference>
<dbReference type="SUPFAM" id="SSF53850">
    <property type="entry name" value="Periplasmic binding protein-like II"/>
    <property type="match status" value="1"/>
</dbReference>
<keyword evidence="4" id="KW-0564">Palmitate</keyword>
<dbReference type="EMBL" id="BJMN01000019">
    <property type="protein sequence ID" value="GEB57555.1"/>
    <property type="molecule type" value="Genomic_DNA"/>
</dbReference>
<comment type="caution">
    <text evidence="6">The sequence shown here is derived from an EMBL/GenBank/DDBJ whole genome shotgun (WGS) entry which is preliminary data.</text>
</comment>
<protein>
    <submittedName>
        <fullName evidence="6">Sugar ABC transporter substrate-binding protein</fullName>
    </submittedName>
</protein>
<dbReference type="PROSITE" id="PS51257">
    <property type="entry name" value="PROKAR_LIPOPROTEIN"/>
    <property type="match status" value="1"/>
</dbReference>
<keyword evidence="1" id="KW-1003">Cell membrane</keyword>
<dbReference type="InterPro" id="IPR050490">
    <property type="entry name" value="Bact_solute-bd_prot1"/>
</dbReference>
<dbReference type="PROSITE" id="PS51318">
    <property type="entry name" value="TAT"/>
    <property type="match status" value="1"/>
</dbReference>
<evidence type="ECO:0000256" key="1">
    <source>
        <dbReference type="ARBA" id="ARBA00022475"/>
    </source>
</evidence>
<organism evidence="6 7">
    <name type="scientific">Streptomyces gardneri</name>
    <dbReference type="NCBI Taxonomy" id="66892"/>
    <lineage>
        <taxon>Bacteria</taxon>
        <taxon>Bacillati</taxon>
        <taxon>Actinomycetota</taxon>
        <taxon>Actinomycetes</taxon>
        <taxon>Kitasatosporales</taxon>
        <taxon>Streptomycetaceae</taxon>
        <taxon>Streptomyces</taxon>
    </lineage>
</organism>
<gene>
    <name evidence="6" type="ORF">SGA01_31600</name>
</gene>
<dbReference type="Pfam" id="PF01547">
    <property type="entry name" value="SBP_bac_1"/>
    <property type="match status" value="1"/>
</dbReference>
<dbReference type="AlphaFoldDB" id="A0A4Y3RIR9"/>
<evidence type="ECO:0000256" key="4">
    <source>
        <dbReference type="ARBA" id="ARBA00023139"/>
    </source>
</evidence>
<dbReference type="InterPro" id="IPR006311">
    <property type="entry name" value="TAT_signal"/>
</dbReference>
<dbReference type="Gene3D" id="3.40.190.10">
    <property type="entry name" value="Periplasmic binding protein-like II"/>
    <property type="match status" value="1"/>
</dbReference>
<evidence type="ECO:0000256" key="5">
    <source>
        <dbReference type="ARBA" id="ARBA00023288"/>
    </source>
</evidence>
<evidence type="ECO:0000313" key="7">
    <source>
        <dbReference type="Proteomes" id="UP000315226"/>
    </source>
</evidence>
<dbReference type="InterPro" id="IPR006059">
    <property type="entry name" value="SBP"/>
</dbReference>
<dbReference type="PANTHER" id="PTHR43649">
    <property type="entry name" value="ARABINOSE-BINDING PROTEIN-RELATED"/>
    <property type="match status" value="1"/>
</dbReference>
<sequence>MSHHLSRRHLLQLATASAAGLGLTACGGSGSGGSGGAGGADGDSGRITVWSWTTAAEALRGVVPSFERDNPGITVDVQDLGNPAIWDKITVGLASGGKGLADVLHIGVDYLPGYMEKFPQGLADLSKLGADRHKDAFVEGLWPTVIGKDKAVHALPWEVNPLGLFYRHDYFEKADVDPASLSSWDDLIAAGPKIRAATGAQLLGLDKPGTVQDMDFFQNLMQLQGAFYFDAEGRVTLASDEAVQALTVIKRLNDAGLLADTAGQGTWKRLVGQGKLATAPYPAWAIEYLSDKFPAQSGKWRVMQPPAAVPGGGRSAIVNSTFLTVSATSKRRKAAWRFVEYALTKPAEINRMFASGGVFPALKEAYTDPKFSAPDPFYGGQKVLRSFVDSLTAGAGATNFTGDYSRALKLASDAQSQVLIKGADPAEALKAAAKQLAQQTGRQQAA</sequence>
<reference evidence="6 7" key="1">
    <citation type="submission" date="2019-06" db="EMBL/GenBank/DDBJ databases">
        <title>Whole genome shotgun sequence of Streptomyces gardneri NBRC 12865.</title>
        <authorList>
            <person name="Hosoyama A."/>
            <person name="Uohara A."/>
            <person name="Ohji S."/>
            <person name="Ichikawa N."/>
        </authorList>
    </citation>
    <scope>NUCLEOTIDE SEQUENCE [LARGE SCALE GENOMIC DNA]</scope>
    <source>
        <strain evidence="6 7">NBRC 12865</strain>
    </source>
</reference>
<evidence type="ECO:0000313" key="6">
    <source>
        <dbReference type="EMBL" id="GEB57555.1"/>
    </source>
</evidence>
<dbReference type="RefSeq" id="WP_141297093.1">
    <property type="nucleotide sequence ID" value="NZ_BJMN01000019.1"/>
</dbReference>
<evidence type="ECO:0000256" key="3">
    <source>
        <dbReference type="ARBA" id="ARBA00023136"/>
    </source>
</evidence>
<keyword evidence="5" id="KW-0449">Lipoprotein</keyword>
<keyword evidence="3" id="KW-0472">Membrane</keyword>